<feature type="non-terminal residue" evidence="4">
    <location>
        <position position="1"/>
    </location>
</feature>
<dbReference type="EMBL" id="CAJVPY010027805">
    <property type="protein sequence ID" value="CAG8791690.1"/>
    <property type="molecule type" value="Genomic_DNA"/>
</dbReference>
<evidence type="ECO:0000256" key="1">
    <source>
        <dbReference type="SAM" id="MobiDB-lite"/>
    </source>
</evidence>
<keyword evidence="2" id="KW-0472">Membrane</keyword>
<keyword evidence="5" id="KW-1185">Reference proteome</keyword>
<dbReference type="Pfam" id="PF00069">
    <property type="entry name" value="Pkinase"/>
    <property type="match status" value="1"/>
</dbReference>
<evidence type="ECO:0000259" key="3">
    <source>
        <dbReference type="PROSITE" id="PS50011"/>
    </source>
</evidence>
<name>A0A9N9JPT6_9GLOM</name>
<keyword evidence="2" id="KW-0812">Transmembrane</keyword>
<sequence length="454" mass="52294">LKNPSPVVFSLAKTISILVGLLYLRVFVLRFNEQRLLDLTRPEKWCRCEFFRQTVKGHPDFIRCSAENKQQLLRREFTRLLAVSEAKPEWLIRSLLGEEELYTAYNIAVTAVDDGTDSYTKYQKIIRIVRQMFGYMVINDMQFGLLTSYVRTWFFCRQPENPNSLYISPAVSTNQNHTSVQASFLECMHYFENLSTNSPNVHSSPTTGEDNEDDNKDDNGDDDNDNNDDDNYMEEDNNDGSGSKQHKKHKNVFKKAMKVIIRNVSRKGKEKMQLRDMKNYDRNQFSFGDMLGNGRSGAVFTAKLCGKTGALKIADLYKNENLLKEMLNEIKIYHGPLKEIQGIYIPKLLKFGVLHEAFVFIFTSFAGESFAELGNKLTKEEKQLAIEGLRAIHIRGVMHGDVRLENIMVKEKNLTGKNCVWWIDFALSKIGNAKELDREMFELKRLLGINIKNS</sequence>
<feature type="compositionally biased region" description="Polar residues" evidence="1">
    <location>
        <begin position="196"/>
        <end position="208"/>
    </location>
</feature>
<reference evidence="4" key="1">
    <citation type="submission" date="2021-06" db="EMBL/GenBank/DDBJ databases">
        <authorList>
            <person name="Kallberg Y."/>
            <person name="Tangrot J."/>
            <person name="Rosling A."/>
        </authorList>
    </citation>
    <scope>NUCLEOTIDE SEQUENCE</scope>
    <source>
        <strain evidence="4">MA453B</strain>
    </source>
</reference>
<dbReference type="InterPro" id="IPR000719">
    <property type="entry name" value="Prot_kinase_dom"/>
</dbReference>
<dbReference type="Gene3D" id="1.10.510.10">
    <property type="entry name" value="Transferase(Phosphotransferase) domain 1"/>
    <property type="match status" value="1"/>
</dbReference>
<dbReference type="PROSITE" id="PS50011">
    <property type="entry name" value="PROTEIN_KINASE_DOM"/>
    <property type="match status" value="1"/>
</dbReference>
<evidence type="ECO:0000313" key="4">
    <source>
        <dbReference type="EMBL" id="CAG8791690.1"/>
    </source>
</evidence>
<dbReference type="AlphaFoldDB" id="A0A9N9JPT6"/>
<keyword evidence="2" id="KW-1133">Transmembrane helix</keyword>
<gene>
    <name evidence="4" type="ORF">DERYTH_LOCUS21563</name>
</gene>
<evidence type="ECO:0000256" key="2">
    <source>
        <dbReference type="SAM" id="Phobius"/>
    </source>
</evidence>
<dbReference type="PANTHER" id="PTHR37171:SF1">
    <property type="entry name" value="SERINE_THREONINE-PROTEIN KINASE YRZF-RELATED"/>
    <property type="match status" value="1"/>
</dbReference>
<comment type="caution">
    <text evidence="4">The sequence shown here is derived from an EMBL/GenBank/DDBJ whole genome shotgun (WGS) entry which is preliminary data.</text>
</comment>
<evidence type="ECO:0000313" key="5">
    <source>
        <dbReference type="Proteomes" id="UP000789405"/>
    </source>
</evidence>
<feature type="domain" description="Protein kinase" evidence="3">
    <location>
        <begin position="285"/>
        <end position="454"/>
    </location>
</feature>
<dbReference type="PROSITE" id="PS00109">
    <property type="entry name" value="PROTEIN_KINASE_TYR"/>
    <property type="match status" value="1"/>
</dbReference>
<dbReference type="PANTHER" id="PTHR37171">
    <property type="entry name" value="SERINE/THREONINE-PROTEIN KINASE YRZF-RELATED"/>
    <property type="match status" value="1"/>
</dbReference>
<feature type="transmembrane region" description="Helical" evidence="2">
    <location>
        <begin position="6"/>
        <end position="28"/>
    </location>
</feature>
<dbReference type="SUPFAM" id="SSF56112">
    <property type="entry name" value="Protein kinase-like (PK-like)"/>
    <property type="match status" value="1"/>
</dbReference>
<dbReference type="GO" id="GO:0004672">
    <property type="term" value="F:protein kinase activity"/>
    <property type="evidence" value="ECO:0007669"/>
    <property type="project" value="InterPro"/>
</dbReference>
<proteinExistence type="predicted"/>
<dbReference type="GO" id="GO:0005524">
    <property type="term" value="F:ATP binding"/>
    <property type="evidence" value="ECO:0007669"/>
    <property type="project" value="InterPro"/>
</dbReference>
<accession>A0A9N9JPT6</accession>
<dbReference type="OrthoDB" id="10020333at2759"/>
<dbReference type="InterPro" id="IPR052396">
    <property type="entry name" value="Meiotic_Drive_Suppr_Kinase"/>
</dbReference>
<dbReference type="InterPro" id="IPR011009">
    <property type="entry name" value="Kinase-like_dom_sf"/>
</dbReference>
<feature type="region of interest" description="Disordered" evidence="1">
    <location>
        <begin position="196"/>
        <end position="250"/>
    </location>
</feature>
<dbReference type="InterPro" id="IPR008266">
    <property type="entry name" value="Tyr_kinase_AS"/>
</dbReference>
<feature type="compositionally biased region" description="Acidic residues" evidence="1">
    <location>
        <begin position="209"/>
        <end position="238"/>
    </location>
</feature>
<protein>
    <submittedName>
        <fullName evidence="4">853_t:CDS:1</fullName>
    </submittedName>
</protein>
<organism evidence="4 5">
    <name type="scientific">Dentiscutata erythropus</name>
    <dbReference type="NCBI Taxonomy" id="1348616"/>
    <lineage>
        <taxon>Eukaryota</taxon>
        <taxon>Fungi</taxon>
        <taxon>Fungi incertae sedis</taxon>
        <taxon>Mucoromycota</taxon>
        <taxon>Glomeromycotina</taxon>
        <taxon>Glomeromycetes</taxon>
        <taxon>Diversisporales</taxon>
        <taxon>Gigasporaceae</taxon>
        <taxon>Dentiscutata</taxon>
    </lineage>
</organism>
<dbReference type="Proteomes" id="UP000789405">
    <property type="component" value="Unassembled WGS sequence"/>
</dbReference>